<dbReference type="EMBL" id="CP036432">
    <property type="protein sequence ID" value="QDV85702.1"/>
    <property type="molecule type" value="Genomic_DNA"/>
</dbReference>
<dbReference type="Proteomes" id="UP000318081">
    <property type="component" value="Chromosome"/>
</dbReference>
<sequence length="118" mass="12713">MPSIREADRALVGTVFAQPCSRSLAFPLQGITTIALVLGILFIIEGVMRCLLYFQTHSRALILLIDGIIGIVFGIIIVAIVPDDAAFIIALLVGFRLIMAGVVLFMVGRVIEDTAITE</sequence>
<feature type="transmembrane region" description="Helical" evidence="1">
    <location>
        <begin position="87"/>
        <end position="107"/>
    </location>
</feature>
<organism evidence="2 3">
    <name type="scientific">Stieleria magnilauensis</name>
    <dbReference type="NCBI Taxonomy" id="2527963"/>
    <lineage>
        <taxon>Bacteria</taxon>
        <taxon>Pseudomonadati</taxon>
        <taxon>Planctomycetota</taxon>
        <taxon>Planctomycetia</taxon>
        <taxon>Pirellulales</taxon>
        <taxon>Pirellulaceae</taxon>
        <taxon>Stieleria</taxon>
    </lineage>
</organism>
<evidence type="ECO:0000313" key="3">
    <source>
        <dbReference type="Proteomes" id="UP000318081"/>
    </source>
</evidence>
<protein>
    <submittedName>
        <fullName evidence="2">Acid-resistance membrane protein</fullName>
    </submittedName>
</protein>
<name>A0ABX5XUM6_9BACT</name>
<accession>A0ABX5XUM6</accession>
<keyword evidence="1" id="KW-0472">Membrane</keyword>
<proteinExistence type="predicted"/>
<keyword evidence="1" id="KW-0812">Transmembrane</keyword>
<keyword evidence="3" id="KW-1185">Reference proteome</keyword>
<gene>
    <name evidence="2" type="ORF">TBK1r_47180</name>
</gene>
<dbReference type="InterPro" id="IPR005325">
    <property type="entry name" value="DUF308_memb"/>
</dbReference>
<reference evidence="2 3" key="1">
    <citation type="submission" date="2019-02" db="EMBL/GenBank/DDBJ databases">
        <title>Deep-cultivation of Planctomycetes and their phenomic and genomic characterization uncovers novel biology.</title>
        <authorList>
            <person name="Wiegand S."/>
            <person name="Jogler M."/>
            <person name="Boedeker C."/>
            <person name="Pinto D."/>
            <person name="Vollmers J."/>
            <person name="Rivas-Marin E."/>
            <person name="Kohn T."/>
            <person name="Peeters S.H."/>
            <person name="Heuer A."/>
            <person name="Rast P."/>
            <person name="Oberbeckmann S."/>
            <person name="Bunk B."/>
            <person name="Jeske O."/>
            <person name="Meyerdierks A."/>
            <person name="Storesund J.E."/>
            <person name="Kallscheuer N."/>
            <person name="Luecker S."/>
            <person name="Lage O.M."/>
            <person name="Pohl T."/>
            <person name="Merkel B.J."/>
            <person name="Hornburger P."/>
            <person name="Mueller R.-W."/>
            <person name="Bruemmer F."/>
            <person name="Labrenz M."/>
            <person name="Spormann A.M."/>
            <person name="Op den Camp H."/>
            <person name="Overmann J."/>
            <person name="Amann R."/>
            <person name="Jetten M.S.M."/>
            <person name="Mascher T."/>
            <person name="Medema M.H."/>
            <person name="Devos D.P."/>
            <person name="Kaster A.-K."/>
            <person name="Ovreas L."/>
            <person name="Rohde M."/>
            <person name="Galperin M.Y."/>
            <person name="Jogler C."/>
        </authorList>
    </citation>
    <scope>NUCLEOTIDE SEQUENCE [LARGE SCALE GENOMIC DNA]</scope>
    <source>
        <strain evidence="2 3">TBK1r</strain>
    </source>
</reference>
<evidence type="ECO:0000256" key="1">
    <source>
        <dbReference type="SAM" id="Phobius"/>
    </source>
</evidence>
<evidence type="ECO:0000313" key="2">
    <source>
        <dbReference type="EMBL" id="QDV85702.1"/>
    </source>
</evidence>
<dbReference type="Pfam" id="PF03729">
    <property type="entry name" value="DUF308"/>
    <property type="match status" value="1"/>
</dbReference>
<feature type="transmembrane region" description="Helical" evidence="1">
    <location>
        <begin position="35"/>
        <end position="54"/>
    </location>
</feature>
<feature type="transmembrane region" description="Helical" evidence="1">
    <location>
        <begin position="61"/>
        <end position="81"/>
    </location>
</feature>
<dbReference type="RefSeq" id="WP_419580278.1">
    <property type="nucleotide sequence ID" value="NZ_CP036432.1"/>
</dbReference>
<keyword evidence="1" id="KW-1133">Transmembrane helix</keyword>